<organism evidence="1 2">
    <name type="scientific">Branchiostoma lanceolatum</name>
    <name type="common">Common lancelet</name>
    <name type="synonym">Amphioxus lanceolatum</name>
    <dbReference type="NCBI Taxonomy" id="7740"/>
    <lineage>
        <taxon>Eukaryota</taxon>
        <taxon>Metazoa</taxon>
        <taxon>Chordata</taxon>
        <taxon>Cephalochordata</taxon>
        <taxon>Leptocardii</taxon>
        <taxon>Amphioxiformes</taxon>
        <taxon>Branchiostomatidae</taxon>
        <taxon>Branchiostoma</taxon>
    </lineage>
</organism>
<evidence type="ECO:0000313" key="1">
    <source>
        <dbReference type="EMBL" id="CAH1265803.1"/>
    </source>
</evidence>
<dbReference type="EMBL" id="OV696690">
    <property type="protein sequence ID" value="CAH1265803.1"/>
    <property type="molecule type" value="Genomic_DNA"/>
</dbReference>
<name>A0A8K0A0M8_BRALA</name>
<dbReference type="AlphaFoldDB" id="A0A8K0A0M8"/>
<dbReference type="Proteomes" id="UP000838412">
    <property type="component" value="Chromosome 5"/>
</dbReference>
<accession>A0A8K0A0M8</accession>
<sequence>MPTGSLARERRYDTRHLWYGGCRPSSDVVTIVSMATDGIGGGDPRWRHDFVQPIRVNYTKAKANPQEPALL</sequence>
<proteinExistence type="predicted"/>
<gene>
    <name evidence="1" type="primary">Hypp3244</name>
    <name evidence="1" type="ORF">BLAG_LOCUS19657</name>
</gene>
<reference evidence="1" key="1">
    <citation type="submission" date="2022-01" db="EMBL/GenBank/DDBJ databases">
        <authorList>
            <person name="Braso-Vives M."/>
        </authorList>
    </citation>
    <scope>NUCLEOTIDE SEQUENCE</scope>
</reference>
<keyword evidence="2" id="KW-1185">Reference proteome</keyword>
<protein>
    <submittedName>
        <fullName evidence="1">Hypp3244 protein</fullName>
    </submittedName>
</protein>
<evidence type="ECO:0000313" key="2">
    <source>
        <dbReference type="Proteomes" id="UP000838412"/>
    </source>
</evidence>